<sequence length="188" mass="19824">MNQPSHPFPPGPPPGPGPGYAPGPGYPPGPPAAPGGAPPAGWGRRAAAYLIDSVLAALLYLAVAGVGFGAIYLVVQLVAPESFEGGESPAMLLFLFPPILLGLAAAFCYRWLPHSRSGQTPAKRWLGIKVISCGTGLPPTKGRSFLREVVYIVLAQTCIGIVDVLWPLWDDRRQTLHDKAGDTLVIRV</sequence>
<dbReference type="InterPro" id="IPR051791">
    <property type="entry name" value="Pra-immunoreactive"/>
</dbReference>
<keyword evidence="10" id="KW-1185">Reference proteome</keyword>
<dbReference type="PANTHER" id="PTHR36115:SF6">
    <property type="entry name" value="PROLINE-RICH ANTIGEN HOMOLOG"/>
    <property type="match status" value="1"/>
</dbReference>
<feature type="transmembrane region" description="Helical" evidence="7">
    <location>
        <begin position="54"/>
        <end position="79"/>
    </location>
</feature>
<evidence type="ECO:0000256" key="5">
    <source>
        <dbReference type="ARBA" id="ARBA00023136"/>
    </source>
</evidence>
<feature type="transmembrane region" description="Helical" evidence="7">
    <location>
        <begin position="149"/>
        <end position="169"/>
    </location>
</feature>
<keyword evidence="5 7" id="KW-0472">Membrane</keyword>
<protein>
    <submittedName>
        <fullName evidence="9">RDD family protein</fullName>
    </submittedName>
</protein>
<comment type="subcellular location">
    <subcellularLocation>
        <location evidence="1">Cell membrane</location>
        <topology evidence="1">Multi-pass membrane protein</topology>
    </subcellularLocation>
</comment>
<name>A0ABV9DPJ2_9ACTN</name>
<accession>A0ABV9DPJ2</accession>
<dbReference type="EMBL" id="JBHSFQ010000001">
    <property type="protein sequence ID" value="MFC4560567.1"/>
    <property type="molecule type" value="Genomic_DNA"/>
</dbReference>
<evidence type="ECO:0000256" key="4">
    <source>
        <dbReference type="ARBA" id="ARBA00022989"/>
    </source>
</evidence>
<dbReference type="InterPro" id="IPR010432">
    <property type="entry name" value="RDD"/>
</dbReference>
<evidence type="ECO:0000256" key="6">
    <source>
        <dbReference type="SAM" id="MobiDB-lite"/>
    </source>
</evidence>
<feature type="transmembrane region" description="Helical" evidence="7">
    <location>
        <begin position="91"/>
        <end position="112"/>
    </location>
</feature>
<evidence type="ECO:0000256" key="2">
    <source>
        <dbReference type="ARBA" id="ARBA00022475"/>
    </source>
</evidence>
<keyword evidence="3 7" id="KW-0812">Transmembrane</keyword>
<evidence type="ECO:0000256" key="1">
    <source>
        <dbReference type="ARBA" id="ARBA00004651"/>
    </source>
</evidence>
<dbReference type="Pfam" id="PF06271">
    <property type="entry name" value="RDD"/>
    <property type="match status" value="1"/>
</dbReference>
<gene>
    <name evidence="9" type="ORF">ACFO4E_01725</name>
</gene>
<reference evidence="10" key="1">
    <citation type="journal article" date="2019" name="Int. J. Syst. Evol. Microbiol.">
        <title>The Global Catalogue of Microorganisms (GCM) 10K type strain sequencing project: providing services to taxonomists for standard genome sequencing and annotation.</title>
        <authorList>
            <consortium name="The Broad Institute Genomics Platform"/>
            <consortium name="The Broad Institute Genome Sequencing Center for Infectious Disease"/>
            <person name="Wu L."/>
            <person name="Ma J."/>
        </authorList>
    </citation>
    <scope>NUCLEOTIDE SEQUENCE [LARGE SCALE GENOMIC DNA]</scope>
    <source>
        <strain evidence="10">XZYJ18</strain>
    </source>
</reference>
<feature type="region of interest" description="Disordered" evidence="6">
    <location>
        <begin position="1"/>
        <end position="37"/>
    </location>
</feature>
<dbReference type="RefSeq" id="WP_378570795.1">
    <property type="nucleotide sequence ID" value="NZ_JBHSFQ010000001.1"/>
</dbReference>
<dbReference type="PANTHER" id="PTHR36115">
    <property type="entry name" value="PROLINE-RICH ANTIGEN HOMOLOG-RELATED"/>
    <property type="match status" value="1"/>
</dbReference>
<evidence type="ECO:0000256" key="7">
    <source>
        <dbReference type="SAM" id="Phobius"/>
    </source>
</evidence>
<evidence type="ECO:0000313" key="9">
    <source>
        <dbReference type="EMBL" id="MFC4560567.1"/>
    </source>
</evidence>
<evidence type="ECO:0000259" key="8">
    <source>
        <dbReference type="Pfam" id="PF06271"/>
    </source>
</evidence>
<comment type="caution">
    <text evidence="9">The sequence shown here is derived from an EMBL/GenBank/DDBJ whole genome shotgun (WGS) entry which is preliminary data.</text>
</comment>
<keyword evidence="4 7" id="KW-1133">Transmembrane helix</keyword>
<dbReference type="Proteomes" id="UP001595923">
    <property type="component" value="Unassembled WGS sequence"/>
</dbReference>
<organism evidence="9 10">
    <name type="scientific">Nocardiopsis mangrovi</name>
    <dbReference type="NCBI Taxonomy" id="1179818"/>
    <lineage>
        <taxon>Bacteria</taxon>
        <taxon>Bacillati</taxon>
        <taxon>Actinomycetota</taxon>
        <taxon>Actinomycetes</taxon>
        <taxon>Streptosporangiales</taxon>
        <taxon>Nocardiopsidaceae</taxon>
        <taxon>Nocardiopsis</taxon>
    </lineage>
</organism>
<evidence type="ECO:0000256" key="3">
    <source>
        <dbReference type="ARBA" id="ARBA00022692"/>
    </source>
</evidence>
<proteinExistence type="predicted"/>
<keyword evidence="2" id="KW-1003">Cell membrane</keyword>
<evidence type="ECO:0000313" key="10">
    <source>
        <dbReference type="Proteomes" id="UP001595923"/>
    </source>
</evidence>
<feature type="domain" description="RDD" evidence="8">
    <location>
        <begin position="39"/>
        <end position="181"/>
    </location>
</feature>